<proteinExistence type="predicted"/>
<protein>
    <submittedName>
        <fullName evidence="1">Uncharacterized protein</fullName>
    </submittedName>
</protein>
<name>A0A0F9ZGU9_9MICR</name>
<accession>A0A0F9ZGU9</accession>
<organism evidence="1 2">
    <name type="scientific">Vairimorpha ceranae</name>
    <dbReference type="NCBI Taxonomy" id="40302"/>
    <lineage>
        <taxon>Eukaryota</taxon>
        <taxon>Fungi</taxon>
        <taxon>Fungi incertae sedis</taxon>
        <taxon>Microsporidia</taxon>
        <taxon>Nosematidae</taxon>
        <taxon>Vairimorpha</taxon>
    </lineage>
</organism>
<comment type="caution">
    <text evidence="1">The sequence shown here is derived from an EMBL/GenBank/DDBJ whole genome shotgun (WGS) entry which is preliminary data.</text>
</comment>
<evidence type="ECO:0000313" key="1">
    <source>
        <dbReference type="EMBL" id="KKO76484.1"/>
    </source>
</evidence>
<evidence type="ECO:0000313" key="2">
    <source>
        <dbReference type="Proteomes" id="UP000034350"/>
    </source>
</evidence>
<reference evidence="1 2" key="1">
    <citation type="journal article" date="2015" name="Environ. Microbiol.">
        <title>Genome analyses suggest the presence of polyploidy and recent human-driven expansions in eight global populations of the honeybee pathogen Nosema ceranae.</title>
        <authorList>
            <person name="Pelin A."/>
            <person name="Selman M."/>
            <person name="Aris-Brosou S."/>
            <person name="Farinelli L."/>
            <person name="Corradi N."/>
        </authorList>
    </citation>
    <scope>NUCLEOTIDE SEQUENCE [LARGE SCALE GENOMIC DNA]</scope>
    <source>
        <strain evidence="1 2">PA08 1199</strain>
    </source>
</reference>
<sequence length="77" mass="9038">MFFVISLLNIFCTKIKIKNTSEGYVFYVNGTSDKIHMKPLTISFLNEKNELKNTKESLKTRKDKQSALTFFEFDDTF</sequence>
<gene>
    <name evidence="1" type="ORF">AAJ76_3000166168</name>
</gene>
<keyword evidence="2" id="KW-1185">Reference proteome</keyword>
<dbReference type="EMBL" id="JPQZ01000003">
    <property type="protein sequence ID" value="KKO76484.1"/>
    <property type="molecule type" value="Genomic_DNA"/>
</dbReference>
<dbReference type="Proteomes" id="UP000034350">
    <property type="component" value="Unassembled WGS sequence"/>
</dbReference>
<dbReference type="RefSeq" id="XP_024332226.1">
    <property type="nucleotide sequence ID" value="XM_024475064.1"/>
</dbReference>
<dbReference type="AlphaFoldDB" id="A0A0F9ZGU9"/>
<dbReference type="GeneID" id="36319995"/>
<dbReference type="VEuPathDB" id="MicrosporidiaDB:G9O61_00g016230"/>
<dbReference type="VEuPathDB" id="MicrosporidiaDB:AAJ76_3000166168"/>